<proteinExistence type="predicted"/>
<dbReference type="EMBL" id="JASAOG010000019">
    <property type="protein sequence ID" value="KAK0063818.1"/>
    <property type="molecule type" value="Genomic_DNA"/>
</dbReference>
<evidence type="ECO:0000313" key="2">
    <source>
        <dbReference type="EMBL" id="KAK0063818.1"/>
    </source>
</evidence>
<feature type="region of interest" description="Disordered" evidence="1">
    <location>
        <begin position="102"/>
        <end position="121"/>
    </location>
</feature>
<dbReference type="PANTHER" id="PTHR35538:SF3">
    <property type="entry name" value="C-TYPE LECTIN DOMAIN-CONTAINING PROTEIN"/>
    <property type="match status" value="1"/>
</dbReference>
<feature type="compositionally biased region" description="Basic and acidic residues" evidence="1">
    <location>
        <begin position="729"/>
        <end position="741"/>
    </location>
</feature>
<feature type="compositionally biased region" description="Basic and acidic residues" evidence="1">
    <location>
        <begin position="619"/>
        <end position="631"/>
    </location>
</feature>
<accession>A0AAD8C180</accession>
<sequence length="1473" mass="168664">MSGISLPIIPGATPAPARVSGGSDHGGSRPGSGASGHNYFQSPVGYSNYRTSYSNPPSRSYGVAKVYHHLPSLKYNPGGHASRSTHKQLASKSLTNNIRARYSARHRRSPGPFSKNSADSPYLPTPNSEECLKCLLRVPHRKCEAHKYIRVGGGYRHGYWYIKCLLEQLEIQRQKELLRLQRLEAIKEHRVKAIKTYIRTKSGRLIEKIIFLSEEDYEAFKSGKNVEDILKKYLTKDEAEGLQSWDKDEVVAIKTYVRTKSGRLIEKLIYVSKEDYDAIKAGKKDAKEILKNYLKPEDGEQIEGWEEAQMRTIKTYVRTKSGRLVEKIIMISEDDYQAMLKEGKDPNEIIKKYITLQEGETIDSWQSGEPMKAIKTMIRTKSGRLIEKTIYVSADDYERMMNEMAKGGDPNEILKKYLNPEDGAIESWVKVPEGNPMKVIKTYVRTKSGRLVEKTVMLTEDEYNEFIKSGEDPNFLKKFMDLKKGEVIENWEKASTVYSDKDDQELQKAKAGDRIIGKDGTVYEVYVDPVTGKKYKKKVGNVSDMDKERKGKKGKKGRGGKGGDGSDEETAEERERRKKGKRNKDSDSEYSYRSVYSAGGTKHVRRRRKRADGTYSDSESYHSDQDADGEARRRRRRRERAHGADSAHSYYSVVSVGGTRHVRRRKKHADGTYSRSVSYHSSDSGGGLSKKNKKNAKKKKEHGSDSEYSYFSETSEGGTRRTMRKKRIRDADGKVIGHGKAESYISSDSDSESAYTEVSDGKGGKIRVKKEKPGRGKKGKKPGEISDFSDSTTDSEDVDLENMTEEERQKYFEEKAKRKAEREKRRREKYGDKYDEMMEAHEKKKKEKKEAEERAKKGKGKTGDDSESEYEIDPITGEKKRKKKNKIVSDGKYTYEYDEQGRVIKKTRIGAGGDDSGSEYEYEYDEHGNLIKERKKKGNKPGDGDEEFEYVYDKDGKLIKKIRKGKGGDDSGSEYEYEYDEHGNIIKEKRKGKKPGEEDKEYEYIYDKDGKLIKKVRKGKGDDDEGSEYEYEYDKDGNLIGTKKTKGKPNSAGSDDGNYFEVDEKGQIRLRPGRRKIDLSKLTDDDLRKLGIDPTLSKQEIARLLKQKFGDDIEIFDEKQKVGTKRLSEYGSDADTDDLANDSDLDITTLKGTRRVNVLMKRGGQVLLDHMKRVLDQSNLQDDTYAKDLDERDGDIDFLSHYKLVDGRKLESYARAFVVEDEDFDTVIRSRETKQAIEGVASVNHITPKQLEYVFKVLKIDDASQVTFRMFAVISSLCERVTQMDPVSKHLLEICDLLDIERKMTLYKAMFYTNVKADRDPNFIKADSLKIELIAGGLNWKQQEFIIEKLQPNYYNEISFLDYICYIPLFLSMHDNIIDNPLDMNNNKYEHMLRRPSGLHRQRDNNPLGNPLSRDSNYQNKQLARDLLEGKIDVSEIKAEKRELINKYTTLPTLLQEDKEISNVSEAARKTSR</sequence>
<name>A0AAD8C180_BIOPF</name>
<feature type="compositionally biased region" description="Low complexity" evidence="1">
    <location>
        <begin position="742"/>
        <end position="755"/>
    </location>
</feature>
<protein>
    <submittedName>
        <fullName evidence="2">Uncharacterized protein</fullName>
    </submittedName>
</protein>
<reference evidence="2" key="1">
    <citation type="journal article" date="2023" name="PLoS Negl. Trop. Dis.">
        <title>A genome sequence for Biomphalaria pfeifferi, the major vector snail for the human-infecting parasite Schistosoma mansoni.</title>
        <authorList>
            <person name="Bu L."/>
            <person name="Lu L."/>
            <person name="Laidemitt M.R."/>
            <person name="Zhang S.M."/>
            <person name="Mutuku M."/>
            <person name="Mkoji G."/>
            <person name="Steinauer M."/>
            <person name="Loker E.S."/>
        </authorList>
    </citation>
    <scope>NUCLEOTIDE SEQUENCE</scope>
    <source>
        <strain evidence="2">KasaAsao</strain>
    </source>
</reference>
<feature type="compositionally biased region" description="Polar residues" evidence="1">
    <location>
        <begin position="706"/>
        <end position="717"/>
    </location>
</feature>
<feature type="region of interest" description="Disordered" evidence="1">
    <location>
        <begin position="1"/>
        <end position="39"/>
    </location>
</feature>
<feature type="compositionally biased region" description="Polar residues" evidence="1">
    <location>
        <begin position="1405"/>
        <end position="1416"/>
    </location>
</feature>
<feature type="compositionally biased region" description="Acidic residues" evidence="1">
    <location>
        <begin position="793"/>
        <end position="804"/>
    </location>
</feature>
<dbReference type="CDD" id="cd12871">
    <property type="entry name" value="Bacuni_01323_like"/>
    <property type="match status" value="1"/>
</dbReference>
<evidence type="ECO:0000256" key="1">
    <source>
        <dbReference type="SAM" id="MobiDB-lite"/>
    </source>
</evidence>
<feature type="compositionally biased region" description="Basic residues" evidence="1">
    <location>
        <begin position="690"/>
        <end position="701"/>
    </location>
</feature>
<comment type="caution">
    <text evidence="2">The sequence shown here is derived from an EMBL/GenBank/DDBJ whole genome shotgun (WGS) entry which is preliminary data.</text>
</comment>
<dbReference type="Proteomes" id="UP001233172">
    <property type="component" value="Unassembled WGS sequence"/>
</dbReference>
<feature type="compositionally biased region" description="Basic residues" evidence="1">
    <location>
        <begin position="550"/>
        <end position="559"/>
    </location>
</feature>
<organism evidence="2 3">
    <name type="scientific">Biomphalaria pfeifferi</name>
    <name type="common">Bloodfluke planorb</name>
    <name type="synonym">Freshwater snail</name>
    <dbReference type="NCBI Taxonomy" id="112525"/>
    <lineage>
        <taxon>Eukaryota</taxon>
        <taxon>Metazoa</taxon>
        <taxon>Spiralia</taxon>
        <taxon>Lophotrochozoa</taxon>
        <taxon>Mollusca</taxon>
        <taxon>Gastropoda</taxon>
        <taxon>Heterobranchia</taxon>
        <taxon>Euthyneura</taxon>
        <taxon>Panpulmonata</taxon>
        <taxon>Hygrophila</taxon>
        <taxon>Lymnaeoidea</taxon>
        <taxon>Planorbidae</taxon>
        <taxon>Biomphalaria</taxon>
    </lineage>
</organism>
<feature type="region of interest" description="Disordered" evidence="1">
    <location>
        <begin position="1395"/>
        <end position="1416"/>
    </location>
</feature>
<evidence type="ECO:0000313" key="3">
    <source>
        <dbReference type="Proteomes" id="UP001233172"/>
    </source>
</evidence>
<feature type="compositionally biased region" description="Low complexity" evidence="1">
    <location>
        <begin position="671"/>
        <end position="683"/>
    </location>
</feature>
<feature type="region of interest" description="Disordered" evidence="1">
    <location>
        <begin position="538"/>
        <end position="892"/>
    </location>
</feature>
<feature type="compositionally biased region" description="Basic and acidic residues" evidence="1">
    <location>
        <begin position="805"/>
        <end position="855"/>
    </location>
</feature>
<keyword evidence="3" id="KW-1185">Reference proteome</keyword>
<dbReference type="Gene3D" id="2.180.10.10">
    <property type="entry name" value="RHS repeat-associated core"/>
    <property type="match status" value="1"/>
</dbReference>
<reference evidence="2" key="2">
    <citation type="submission" date="2023-04" db="EMBL/GenBank/DDBJ databases">
        <authorList>
            <person name="Bu L."/>
            <person name="Lu L."/>
            <person name="Laidemitt M.R."/>
            <person name="Zhang S.M."/>
            <person name="Mutuku M."/>
            <person name="Mkoji G."/>
            <person name="Steinauer M."/>
            <person name="Loker E.S."/>
        </authorList>
    </citation>
    <scope>NUCLEOTIDE SEQUENCE</scope>
    <source>
        <strain evidence="2">KasaAsao</strain>
        <tissue evidence="2">Whole Snail</tissue>
    </source>
</reference>
<feature type="compositionally biased region" description="Basic residues" evidence="1">
    <location>
        <begin position="764"/>
        <end position="780"/>
    </location>
</feature>
<dbReference type="PANTHER" id="PTHR35538">
    <property type="entry name" value="LIG_CHAN-GLU_BD DOMAIN-CONTAINING PROTEIN"/>
    <property type="match status" value="1"/>
</dbReference>
<feature type="compositionally biased region" description="Gly residues" evidence="1">
    <location>
        <begin position="23"/>
        <end position="34"/>
    </location>
</feature>
<gene>
    <name evidence="2" type="ORF">Bpfe_006503</name>
</gene>